<accession>A0ABY4H1V3</accession>
<dbReference type="EMBL" id="CP095074">
    <property type="protein sequence ID" value="UOQ94421.1"/>
    <property type="molecule type" value="Genomic_DNA"/>
</dbReference>
<gene>
    <name evidence="7" type="ORF">MUO14_05565</name>
</gene>
<keyword evidence="8" id="KW-1185">Reference proteome</keyword>
<keyword evidence="6" id="KW-0472">Membrane</keyword>
<dbReference type="InterPro" id="IPR007554">
    <property type="entry name" value="Glycerophosphate_synth"/>
</dbReference>
<evidence type="ECO:0000256" key="3">
    <source>
        <dbReference type="ARBA" id="ARBA00022475"/>
    </source>
</evidence>
<keyword evidence="3" id="KW-1003">Cell membrane</keyword>
<evidence type="ECO:0000256" key="4">
    <source>
        <dbReference type="ARBA" id="ARBA00022679"/>
    </source>
</evidence>
<dbReference type="InterPro" id="IPR043148">
    <property type="entry name" value="TagF_C"/>
</dbReference>
<comment type="subcellular location">
    <subcellularLocation>
        <location evidence="1">Cell membrane</location>
        <topology evidence="1">Peripheral membrane protein</topology>
    </subcellularLocation>
</comment>
<dbReference type="SUPFAM" id="SSF53756">
    <property type="entry name" value="UDP-Glycosyltransferase/glycogen phosphorylase"/>
    <property type="match status" value="1"/>
</dbReference>
<evidence type="ECO:0000313" key="8">
    <source>
        <dbReference type="Proteomes" id="UP000831880"/>
    </source>
</evidence>
<evidence type="ECO:0000256" key="5">
    <source>
        <dbReference type="ARBA" id="ARBA00022944"/>
    </source>
</evidence>
<evidence type="ECO:0000256" key="6">
    <source>
        <dbReference type="ARBA" id="ARBA00023136"/>
    </source>
</evidence>
<dbReference type="Proteomes" id="UP000831880">
    <property type="component" value="Chromosome"/>
</dbReference>
<evidence type="ECO:0000256" key="1">
    <source>
        <dbReference type="ARBA" id="ARBA00004202"/>
    </source>
</evidence>
<keyword evidence="4" id="KW-0808">Transferase</keyword>
<comment type="similarity">
    <text evidence="2">Belongs to the CDP-glycerol glycerophosphotransferase family.</text>
</comment>
<dbReference type="Gene3D" id="3.40.50.11820">
    <property type="match status" value="1"/>
</dbReference>
<name>A0ABY4H1V3_9BACI</name>
<reference evidence="7 8" key="1">
    <citation type="submission" date="2022-04" db="EMBL/GenBank/DDBJ databases">
        <title>Halobacillus sp. isolated from saltern.</title>
        <authorList>
            <person name="Won M."/>
            <person name="Lee C.-M."/>
            <person name="Woen H.-Y."/>
            <person name="Kwon S.-W."/>
        </authorList>
    </citation>
    <scope>NUCLEOTIDE SEQUENCE [LARGE SCALE GENOMIC DNA]</scope>
    <source>
        <strain evidence="7 8">SSTM10-2</strain>
    </source>
</reference>
<dbReference type="RefSeq" id="WP_244754083.1">
    <property type="nucleotide sequence ID" value="NZ_CP095074.1"/>
</dbReference>
<dbReference type="PANTHER" id="PTHR37316">
    <property type="entry name" value="TEICHOIC ACID GLYCEROL-PHOSPHATE PRIMASE"/>
    <property type="match status" value="1"/>
</dbReference>
<protein>
    <submittedName>
        <fullName evidence="7">CDP-glycerol glycerophosphotransferase family protein</fullName>
    </submittedName>
</protein>
<dbReference type="InterPro" id="IPR051612">
    <property type="entry name" value="Teichoic_Acid_Biosynth"/>
</dbReference>
<dbReference type="InterPro" id="IPR043149">
    <property type="entry name" value="TagF_N"/>
</dbReference>
<proteinExistence type="inferred from homology"/>
<keyword evidence="5" id="KW-0777">Teichoic acid biosynthesis</keyword>
<dbReference type="Gene3D" id="3.40.50.12580">
    <property type="match status" value="1"/>
</dbReference>
<organism evidence="7 8">
    <name type="scientific">Halobacillus shinanisalinarum</name>
    <dbReference type="NCBI Taxonomy" id="2932258"/>
    <lineage>
        <taxon>Bacteria</taxon>
        <taxon>Bacillati</taxon>
        <taxon>Bacillota</taxon>
        <taxon>Bacilli</taxon>
        <taxon>Bacillales</taxon>
        <taxon>Bacillaceae</taxon>
        <taxon>Halobacillus</taxon>
    </lineage>
</organism>
<dbReference type="PANTHER" id="PTHR37316:SF3">
    <property type="entry name" value="TEICHOIC ACID GLYCEROL-PHOSPHATE TRANSFERASE"/>
    <property type="match status" value="1"/>
</dbReference>
<sequence length="682" mass="80470">MRPRTNQQPSVADIKLHDSERLSIFIPMSKDKDRNNRLVLVNRQSQEEINIPLKKKDVNSDTWLLYGVLDYSIRKEILLEGKYWDLYLQNSEGTQRVNSTDNSIEFARINLDGVTFHPYITKKGNVSFRHSEIELFAGITDIDLQNDGALNIEGLIEKVDSDKVRESNLIITDTSNNENRIPVQIIEKPRENFDVFKTQFKLNETYSGVLPNSLKFALGVEVTDKESVLVRESPRLKYHGPATFEQDHLIYDEKTKIKFTIKPTKKRRYLSVKILEDNPIKETIEKVELKVAKIRRGKRALKIYKSIFRFASILPRKNNLVVFESFHGKQYSDSPRAIYEYMKEYEPNYNLIWSADRRFYMELKEKGLPVIRRFSIQWLLVMTRAKYWVTNTRLPNWMPKPKGTEYLQTWHGTPLKRLATDMDEVHMPGTNTFKYKSNFIKETGKWDYLVAPNQYSSDIFERAFLFNGTMIESGYPRNDYLIQQDNKETMNGLKKSLNIPIDKKVILYAPTWRDNQFYQKGKYKFDLSLDLKQMREELGEEYVVILRMHYLIAENFDLGPFEGFAYDLSKHEDIRDLYLISDALITDYSSVFFDYANLRRPIIFYVYDLDEYRDSLRGFYLDLETEAPGPLTKTTNEVITSIKEFENSNYHLGEAFEEFYDRFCSWEDGESSKRVVEEVFKK</sequence>
<evidence type="ECO:0000313" key="7">
    <source>
        <dbReference type="EMBL" id="UOQ94421.1"/>
    </source>
</evidence>
<evidence type="ECO:0000256" key="2">
    <source>
        <dbReference type="ARBA" id="ARBA00010488"/>
    </source>
</evidence>
<dbReference type="Pfam" id="PF04464">
    <property type="entry name" value="Glyphos_transf"/>
    <property type="match status" value="1"/>
</dbReference>